<dbReference type="GO" id="GO:0005886">
    <property type="term" value="C:plasma membrane"/>
    <property type="evidence" value="ECO:0007669"/>
    <property type="project" value="UniProtKB-SubCell"/>
</dbReference>
<keyword evidence="25" id="KW-1185">Reference proteome</keyword>
<dbReference type="GO" id="GO:0004674">
    <property type="term" value="F:protein serine/threonine kinase activity"/>
    <property type="evidence" value="ECO:0007669"/>
    <property type="project" value="UniProtKB-KW"/>
</dbReference>
<dbReference type="PROSITE" id="PS50011">
    <property type="entry name" value="PROTEIN_KINASE_DOM"/>
    <property type="match status" value="1"/>
</dbReference>
<evidence type="ECO:0000313" key="24">
    <source>
        <dbReference type="EMBL" id="GFY80209.1"/>
    </source>
</evidence>
<keyword evidence="11" id="KW-0677">Repeat</keyword>
<evidence type="ECO:0000256" key="16">
    <source>
        <dbReference type="ARBA" id="ARBA00023136"/>
    </source>
</evidence>
<evidence type="ECO:0000256" key="15">
    <source>
        <dbReference type="ARBA" id="ARBA00022989"/>
    </source>
</evidence>
<evidence type="ECO:0000256" key="5">
    <source>
        <dbReference type="ARBA" id="ARBA00022475"/>
    </source>
</evidence>
<evidence type="ECO:0000256" key="21">
    <source>
        <dbReference type="PROSITE-ProRule" id="PRU10141"/>
    </source>
</evidence>
<dbReference type="SMART" id="SM00220">
    <property type="entry name" value="S_TKc"/>
    <property type="match status" value="1"/>
</dbReference>
<dbReference type="SMART" id="SM00369">
    <property type="entry name" value="LRR_TYP"/>
    <property type="match status" value="11"/>
</dbReference>
<dbReference type="FunFam" id="3.30.200.20:FF:000150">
    <property type="entry name" value="serine/threonine-protein kinase BRI1-like 2"/>
    <property type="match status" value="1"/>
</dbReference>
<evidence type="ECO:0000256" key="1">
    <source>
        <dbReference type="ARBA" id="ARBA00004251"/>
    </source>
</evidence>
<dbReference type="Gene3D" id="3.80.10.10">
    <property type="entry name" value="Ribonuclease Inhibitor"/>
    <property type="match status" value="5"/>
</dbReference>
<proteinExistence type="inferred from homology"/>
<dbReference type="PANTHER" id="PTHR48053:SF11">
    <property type="entry name" value="PROTEIN BRASSINOSTEROID INSENSITIVE 1"/>
    <property type="match status" value="1"/>
</dbReference>
<dbReference type="InterPro" id="IPR001611">
    <property type="entry name" value="Leu-rich_rpt"/>
</dbReference>
<dbReference type="FunFam" id="3.80.10.10:FF:000095">
    <property type="entry name" value="LRR receptor-like serine/threonine-protein kinase GSO1"/>
    <property type="match status" value="2"/>
</dbReference>
<dbReference type="GO" id="GO:0006952">
    <property type="term" value="P:defense response"/>
    <property type="evidence" value="ECO:0007669"/>
    <property type="project" value="UniProtKB-ARBA"/>
</dbReference>
<organism evidence="24 25">
    <name type="scientific">Actinidia rufa</name>
    <dbReference type="NCBI Taxonomy" id="165716"/>
    <lineage>
        <taxon>Eukaryota</taxon>
        <taxon>Viridiplantae</taxon>
        <taxon>Streptophyta</taxon>
        <taxon>Embryophyta</taxon>
        <taxon>Tracheophyta</taxon>
        <taxon>Spermatophyta</taxon>
        <taxon>Magnoliopsida</taxon>
        <taxon>eudicotyledons</taxon>
        <taxon>Gunneridae</taxon>
        <taxon>Pentapetalae</taxon>
        <taxon>asterids</taxon>
        <taxon>Ericales</taxon>
        <taxon>Actinidiaceae</taxon>
        <taxon>Actinidia</taxon>
    </lineage>
</organism>
<dbReference type="PROSITE" id="PS00107">
    <property type="entry name" value="PROTEIN_KINASE_ATP"/>
    <property type="match status" value="1"/>
</dbReference>
<keyword evidence="17 24" id="KW-0675">Receptor</keyword>
<protein>
    <recommendedName>
        <fullName evidence="4">non-specific serine/threonine protein kinase</fullName>
        <ecNumber evidence="4">2.7.11.1</ecNumber>
    </recommendedName>
</protein>
<feature type="transmembrane region" description="Helical" evidence="22">
    <location>
        <begin position="1136"/>
        <end position="1159"/>
    </location>
</feature>
<keyword evidence="14 21" id="KW-0067">ATP-binding</keyword>
<dbReference type="GO" id="GO:0005524">
    <property type="term" value="F:ATP binding"/>
    <property type="evidence" value="ECO:0007669"/>
    <property type="project" value="UniProtKB-UniRule"/>
</dbReference>
<evidence type="ECO:0000256" key="12">
    <source>
        <dbReference type="ARBA" id="ARBA00022741"/>
    </source>
</evidence>
<gene>
    <name evidence="24" type="ORF">Acr_01g0000180</name>
</gene>
<feature type="binding site" evidence="21">
    <location>
        <position position="1253"/>
    </location>
    <ligand>
        <name>ATP</name>
        <dbReference type="ChEBI" id="CHEBI:30616"/>
    </ligand>
</feature>
<dbReference type="InterPro" id="IPR013210">
    <property type="entry name" value="LRR_N_plant-typ"/>
</dbReference>
<comment type="catalytic activity">
    <reaction evidence="19">
        <text>L-threonyl-[protein] + ATP = O-phospho-L-threonyl-[protein] + ADP + H(+)</text>
        <dbReference type="Rhea" id="RHEA:46608"/>
        <dbReference type="Rhea" id="RHEA-COMP:11060"/>
        <dbReference type="Rhea" id="RHEA-COMP:11605"/>
        <dbReference type="ChEBI" id="CHEBI:15378"/>
        <dbReference type="ChEBI" id="CHEBI:30013"/>
        <dbReference type="ChEBI" id="CHEBI:30616"/>
        <dbReference type="ChEBI" id="CHEBI:61977"/>
        <dbReference type="ChEBI" id="CHEBI:456216"/>
        <dbReference type="EC" id="2.7.11.1"/>
    </reaction>
</comment>
<dbReference type="PROSITE" id="PS51450">
    <property type="entry name" value="LRR"/>
    <property type="match status" value="1"/>
</dbReference>
<comment type="catalytic activity">
    <reaction evidence="20">
        <text>L-seryl-[protein] + ATP = O-phospho-L-seryl-[protein] + ADP + H(+)</text>
        <dbReference type="Rhea" id="RHEA:17989"/>
        <dbReference type="Rhea" id="RHEA-COMP:9863"/>
        <dbReference type="Rhea" id="RHEA-COMP:11604"/>
        <dbReference type="ChEBI" id="CHEBI:15378"/>
        <dbReference type="ChEBI" id="CHEBI:29999"/>
        <dbReference type="ChEBI" id="CHEBI:30616"/>
        <dbReference type="ChEBI" id="CHEBI:83421"/>
        <dbReference type="ChEBI" id="CHEBI:456216"/>
        <dbReference type="EC" id="2.7.11.1"/>
    </reaction>
</comment>
<keyword evidence="6" id="KW-0723">Serine/threonine-protein kinase</keyword>
<keyword evidence="10" id="KW-0732">Signal</keyword>
<name>A0A7J0E2R1_9ERIC</name>
<dbReference type="Pfam" id="PF13855">
    <property type="entry name" value="LRR_8"/>
    <property type="match status" value="3"/>
</dbReference>
<comment type="similarity">
    <text evidence="3">Belongs to the RLP family.</text>
</comment>
<evidence type="ECO:0000256" key="6">
    <source>
        <dbReference type="ARBA" id="ARBA00022527"/>
    </source>
</evidence>
<evidence type="ECO:0000256" key="4">
    <source>
        <dbReference type="ARBA" id="ARBA00012513"/>
    </source>
</evidence>
<dbReference type="InterPro" id="IPR051716">
    <property type="entry name" value="Plant_RL_S/T_kinase"/>
</dbReference>
<dbReference type="EC" id="2.7.11.1" evidence="4"/>
<comment type="subcellular location">
    <subcellularLocation>
        <location evidence="1">Cell membrane</location>
        <topology evidence="1">Single-pass type I membrane protein</topology>
    </subcellularLocation>
</comment>
<dbReference type="InterPro" id="IPR000719">
    <property type="entry name" value="Prot_kinase_dom"/>
</dbReference>
<keyword evidence="15 22" id="KW-1133">Transmembrane helix</keyword>
<dbReference type="Pfam" id="PF00069">
    <property type="entry name" value="Pkinase"/>
    <property type="match status" value="1"/>
</dbReference>
<dbReference type="GO" id="GO:0051707">
    <property type="term" value="P:response to other organism"/>
    <property type="evidence" value="ECO:0007669"/>
    <property type="project" value="UniProtKB-ARBA"/>
</dbReference>
<evidence type="ECO:0000256" key="17">
    <source>
        <dbReference type="ARBA" id="ARBA00023170"/>
    </source>
</evidence>
<dbReference type="InterPro" id="IPR032675">
    <property type="entry name" value="LRR_dom_sf"/>
</dbReference>
<keyword evidence="12 21" id="KW-0547">Nucleotide-binding</keyword>
<dbReference type="OrthoDB" id="1371922at2759"/>
<dbReference type="Pfam" id="PF00560">
    <property type="entry name" value="LRR_1"/>
    <property type="match status" value="9"/>
</dbReference>
<dbReference type="PANTHER" id="PTHR48053">
    <property type="entry name" value="LEUCINE RICH REPEAT FAMILY PROTEIN, EXPRESSED"/>
    <property type="match status" value="1"/>
</dbReference>
<dbReference type="CDD" id="cd14066">
    <property type="entry name" value="STKc_IRAK"/>
    <property type="match status" value="1"/>
</dbReference>
<keyword evidence="16 22" id="KW-0472">Membrane</keyword>
<dbReference type="Proteomes" id="UP000585474">
    <property type="component" value="Unassembled WGS sequence"/>
</dbReference>
<dbReference type="Pfam" id="PF20141">
    <property type="entry name" value="Island"/>
    <property type="match status" value="2"/>
</dbReference>
<keyword evidence="18" id="KW-0325">Glycoprotein</keyword>
<dbReference type="InterPro" id="IPR003591">
    <property type="entry name" value="Leu-rich_rpt_typical-subtyp"/>
</dbReference>
<evidence type="ECO:0000256" key="7">
    <source>
        <dbReference type="ARBA" id="ARBA00022614"/>
    </source>
</evidence>
<evidence type="ECO:0000256" key="10">
    <source>
        <dbReference type="ARBA" id="ARBA00022729"/>
    </source>
</evidence>
<dbReference type="PROSITE" id="PS00108">
    <property type="entry name" value="PROTEIN_KINASE_ST"/>
    <property type="match status" value="1"/>
</dbReference>
<keyword evidence="5" id="KW-1003">Cell membrane</keyword>
<feature type="domain" description="Protein kinase" evidence="23">
    <location>
        <begin position="1224"/>
        <end position="1505"/>
    </location>
</feature>
<evidence type="ECO:0000256" key="14">
    <source>
        <dbReference type="ARBA" id="ARBA00022840"/>
    </source>
</evidence>
<dbReference type="EMBL" id="BJWL01000001">
    <property type="protein sequence ID" value="GFY80209.1"/>
    <property type="molecule type" value="Genomic_DNA"/>
</dbReference>
<evidence type="ECO:0000259" key="23">
    <source>
        <dbReference type="PROSITE" id="PS50011"/>
    </source>
</evidence>
<comment type="caution">
    <text evidence="24">The sequence shown here is derived from an EMBL/GenBank/DDBJ whole genome shotgun (WGS) entry which is preliminary data.</text>
</comment>
<evidence type="ECO:0000313" key="25">
    <source>
        <dbReference type="Proteomes" id="UP000585474"/>
    </source>
</evidence>
<keyword evidence="13 24" id="KW-0418">Kinase</keyword>
<evidence type="ECO:0000256" key="3">
    <source>
        <dbReference type="ARBA" id="ARBA00009592"/>
    </source>
</evidence>
<dbReference type="InterPro" id="IPR017441">
    <property type="entry name" value="Protein_kinase_ATP_BS"/>
</dbReference>
<dbReference type="SUPFAM" id="SSF52047">
    <property type="entry name" value="RNI-like"/>
    <property type="match status" value="1"/>
</dbReference>
<evidence type="ECO:0000256" key="11">
    <source>
        <dbReference type="ARBA" id="ARBA00022737"/>
    </source>
</evidence>
<evidence type="ECO:0000256" key="2">
    <source>
        <dbReference type="ARBA" id="ARBA00008684"/>
    </source>
</evidence>
<reference evidence="24 25" key="1">
    <citation type="submission" date="2019-07" db="EMBL/GenBank/DDBJ databases">
        <title>De Novo Assembly of kiwifruit Actinidia rufa.</title>
        <authorList>
            <person name="Sugita-Konishi S."/>
            <person name="Sato K."/>
            <person name="Mori E."/>
            <person name="Abe Y."/>
            <person name="Kisaki G."/>
            <person name="Hamano K."/>
            <person name="Suezawa K."/>
            <person name="Otani M."/>
            <person name="Fukuda T."/>
            <person name="Manabe T."/>
            <person name="Gomi K."/>
            <person name="Tabuchi M."/>
            <person name="Akimitsu K."/>
            <person name="Kataoka I."/>
        </authorList>
    </citation>
    <scope>NUCLEOTIDE SEQUENCE [LARGE SCALE GENOMIC DNA]</scope>
    <source>
        <strain evidence="25">cv. Fuchu</strain>
    </source>
</reference>
<dbReference type="InterPro" id="IPR045381">
    <property type="entry name" value="BRI1_island_dom"/>
</dbReference>
<dbReference type="FunFam" id="1.10.510.10:FF:000291">
    <property type="entry name" value="Brassinosteroid LRR receptor kinase"/>
    <property type="match status" value="1"/>
</dbReference>
<dbReference type="Gene3D" id="1.10.510.10">
    <property type="entry name" value="Transferase(Phosphotransferase) domain 1"/>
    <property type="match status" value="1"/>
</dbReference>
<dbReference type="Gene3D" id="3.30.1490.310">
    <property type="match status" value="1"/>
</dbReference>
<comment type="similarity">
    <text evidence="2">Belongs to the protein kinase superfamily. Ser/Thr protein kinase family.</text>
</comment>
<evidence type="ECO:0000256" key="13">
    <source>
        <dbReference type="ARBA" id="ARBA00022777"/>
    </source>
</evidence>
<dbReference type="SUPFAM" id="SSF56112">
    <property type="entry name" value="Protein kinase-like (PK-like)"/>
    <property type="match status" value="1"/>
</dbReference>
<keyword evidence="9 22" id="KW-0812">Transmembrane</keyword>
<dbReference type="InterPro" id="IPR008271">
    <property type="entry name" value="Ser/Thr_kinase_AS"/>
</dbReference>
<keyword evidence="7" id="KW-0433">Leucine-rich repeat</keyword>
<dbReference type="SUPFAM" id="SSF52058">
    <property type="entry name" value="L domain-like"/>
    <property type="match status" value="2"/>
</dbReference>
<sequence>MSPTTRFQGTTSSRGFFSEDLRYLSLKANKISGDFRRRISRYWSTWTSLATTSQTCFLRSGICSALQHLDLSSNKFSGDVSASLSSCKSLTFLNLTNNQLSGEVPVISGENMQYLYLSGNDFRGKIPGHLSGSLCSRLVELNLSSNNLSGSVPESLGSCSALESLDLSNNNFSGELPINTLLRMVSLKNVSLAFNNFVGSLPDSFSNITNLEALDVSSNRLSGFIPFGVCQNPSNKLKLLYLQNNMFTGPAWGPSRSSARFDDVVEWASWGIPLELMYVVSLENLILDFNELSGTIPASLSNCTNLNWISLSNNKLTGEIPGLVCLIWLDLNTNLLNGTIPPALFKQSGNIALGLLTGKRYIYIKNDGSEQCHGAGNLLEFGGIREEQFRISTRHPCNFTRELGSMYYLSVLNLGHNDLSGPIPQELQGLKMVGILDLSYNRLNGSIPQSLTSLTLLGEIDLSNNNLDGTIPQSAPFDTFPDYRDSQQLLTFKSSLTNPNPLQDWLATNFPCNFTGVSCKNSRISSIDLSYKILDTDFAAVSSYLFSLQNLESLSLKGSNITGSVASVAKTRCSSTLAAVDLAENGLTGPISDLSGFSPCSGLTFLNLSRNFLDFNLKPKDFSNGLALKLRALDVSYNKISGNNVVPWLFSEDLRYLSLKANKISGEFPASDFKVLEYLDLSCNNFTNVFPSFGDCCSALQHLDLSSNKFSGDVSASLSSCKSLTFLNLTNNQLSGEVPVISGENMQYLYLSGNDFRGKIPGHLSGSLCSRLVELNLSSNNLSGSVPESLGSCSALESLDLSNNNFSGELPINTLLRMVSLKNVSLAFNNFVGSLPDSFSNITNLEALDLGVPLEAPRFDDVVEWASWGNPTRAHASFGRLANLAILKLGNNSISGSIPPELGDCWSLIWLDLNTNLLNGTIPPALFKQSGNIALGLLTGKRYIYIKNDGSEQCHGAGNLLEFGGIREEQFRISTRHPCNFTRVYKGITQPTFNHNGSMMILLDLSHNLLDGSIPKELGSMYYLSVLNLGHNDLSGPIPQELQGLKMVGILDLSYNRLNGSIPQSLTSLTLLGEIDLSNNNLDGTIPQSAPFDTFPDYRFLNNSGLCGYPLQACSTHSSSSSNSQHQMSHRRQASLAGSVAMGLLFSLFCIFGLIIVAIETRKRRKKKEAALEAYIENHSHSGTANSAWKLTGAREALSINLATFEKPLRKLTFADLLEATNGFHNDSLIGSGGFGDVYRAQLKDGSIVAIKKLIHISGQGDREFTAEMETIGKIKQQYLVPLLGYCKVGEERLLVYEYMKYGSLEDVLHDRKKIGIKLNWSARRKIAIGAARGLAFLHHNCIPHIIHRDMKSSNVLLDENLEARVSDFGMARLMSAMDTHLSVSTLAGTPGYVPPEYYQSFQCTTKGDVYSYGVVLLELLTGKQPIDSADFGDNNLVGWVKQHARMRISDVFDPEIMREDPSLEIELLQHLKVACACLDDRHWRRPTMIQVMAMFKEIQAGSWLDSYVNHPHGGGC</sequence>
<dbReference type="FunFam" id="3.80.10.10:FF:000111">
    <property type="entry name" value="LRR receptor-like serine/threonine-protein kinase ERECTA"/>
    <property type="match status" value="1"/>
</dbReference>
<accession>A0A7J0E2R1</accession>
<evidence type="ECO:0000256" key="19">
    <source>
        <dbReference type="ARBA" id="ARBA00047899"/>
    </source>
</evidence>
<evidence type="ECO:0000256" key="8">
    <source>
        <dbReference type="ARBA" id="ARBA00022679"/>
    </source>
</evidence>
<evidence type="ECO:0000256" key="18">
    <source>
        <dbReference type="ARBA" id="ARBA00023180"/>
    </source>
</evidence>
<evidence type="ECO:0000256" key="22">
    <source>
        <dbReference type="SAM" id="Phobius"/>
    </source>
</evidence>
<evidence type="ECO:0000256" key="9">
    <source>
        <dbReference type="ARBA" id="ARBA00022692"/>
    </source>
</evidence>
<keyword evidence="8" id="KW-0808">Transferase</keyword>
<dbReference type="InterPro" id="IPR011009">
    <property type="entry name" value="Kinase-like_dom_sf"/>
</dbReference>
<evidence type="ECO:0000256" key="20">
    <source>
        <dbReference type="ARBA" id="ARBA00048679"/>
    </source>
</evidence>
<dbReference type="Pfam" id="PF08263">
    <property type="entry name" value="LRRNT_2"/>
    <property type="match status" value="1"/>
</dbReference>
<dbReference type="Gene3D" id="3.30.200.20">
    <property type="entry name" value="Phosphorylase Kinase, domain 1"/>
    <property type="match status" value="1"/>
</dbReference>